<reference evidence="2" key="1">
    <citation type="submission" date="2020-02" db="EMBL/GenBank/DDBJ databases">
        <authorList>
            <person name="Meier V. D."/>
        </authorList>
    </citation>
    <scope>NUCLEOTIDE SEQUENCE</scope>
    <source>
        <strain evidence="2">AVDCRST_MAG19</strain>
    </source>
</reference>
<feature type="non-terminal residue" evidence="2">
    <location>
        <position position="1"/>
    </location>
</feature>
<name>A0A6J4VM29_9BACT</name>
<feature type="region of interest" description="Disordered" evidence="1">
    <location>
        <begin position="1"/>
        <end position="75"/>
    </location>
</feature>
<accession>A0A6J4VM29</accession>
<sequence>PRRRMEPGEGTAGMDDLGTTSFSARDPPRPGTVGDRTLGMPLGRDRGATRFFRPAAGPPNPTGLRAFRTNDVSKE</sequence>
<gene>
    <name evidence="2" type="ORF">AVDCRST_MAG19-3960</name>
</gene>
<dbReference type="AlphaFoldDB" id="A0A6J4VM29"/>
<evidence type="ECO:0000256" key="1">
    <source>
        <dbReference type="SAM" id="MobiDB-lite"/>
    </source>
</evidence>
<organism evidence="2">
    <name type="scientific">uncultured Thermomicrobiales bacterium</name>
    <dbReference type="NCBI Taxonomy" id="1645740"/>
    <lineage>
        <taxon>Bacteria</taxon>
        <taxon>Pseudomonadati</taxon>
        <taxon>Thermomicrobiota</taxon>
        <taxon>Thermomicrobia</taxon>
        <taxon>Thermomicrobiales</taxon>
        <taxon>environmental samples</taxon>
    </lineage>
</organism>
<proteinExistence type="predicted"/>
<dbReference type="EMBL" id="CADCWL010000222">
    <property type="protein sequence ID" value="CAA9581246.1"/>
    <property type="molecule type" value="Genomic_DNA"/>
</dbReference>
<evidence type="ECO:0000313" key="2">
    <source>
        <dbReference type="EMBL" id="CAA9581246.1"/>
    </source>
</evidence>
<protein>
    <submittedName>
        <fullName evidence="2">Uncharacterized protein</fullName>
    </submittedName>
</protein>